<reference evidence="7" key="1">
    <citation type="submission" date="2021-05" db="EMBL/GenBank/DDBJ databases">
        <authorList>
            <person name="Tigano A."/>
        </authorList>
    </citation>
    <scope>NUCLEOTIDE SEQUENCE</scope>
</reference>
<dbReference type="InterPro" id="IPR026188">
    <property type="entry name" value="Lebercilin-like"/>
</dbReference>
<feature type="coiled-coil region" evidence="5">
    <location>
        <begin position="39"/>
        <end position="66"/>
    </location>
</feature>
<dbReference type="InterPro" id="IPR028933">
    <property type="entry name" value="Lebercilin_dom"/>
</dbReference>
<evidence type="ECO:0000256" key="5">
    <source>
        <dbReference type="SAM" id="Coils"/>
    </source>
</evidence>
<evidence type="ECO:0000256" key="2">
    <source>
        <dbReference type="ARBA" id="ARBA00023054"/>
    </source>
</evidence>
<proteinExistence type="inferred from homology"/>
<sequence>LRVQASTRKKTNRPILKLPAVKPVEGSKLRVHSATTNCIRQLRSQVSDLQQQLSEVNNENRLLKTVQHRHTVALQHFQDSEGSISQCFLTSTSTKITLFWSQVIAKHDSEVRALKGLLRGTRMCRDNLARQLQATENKLRHTKANLQHLQVLSQDQRLLERDELTQRLAQTTAELGEKNRRIQDMERNLELCQASFKRQIATEQRKIREARSLSFYLQDHIIQLTRGIQASRENKVIQTDGLERTPSKGSKLLYDLMITYSDNEEGPEQQEISVNWSFNNQEEESMIAENPVRELSAREEIHQEEIHQEEIHQEETETYEVDKKHFKQVVLCLITGRCVSLGLSELFKENTSESSCTEERSEDTPEHQIEDNCSWNCDCVSNCASNPMEPLEPAGAPQVFQEQEAEHETETAYILEKSLEAMQLETKKYKLPKIRRRYTFKQSIENLHNGKPAYSFAELFPGENTTSTTKMVDLCSDNKDLCLSEGKLRGSGEECSLPEIKEVGRVSVSLR</sequence>
<dbReference type="EMBL" id="CAJRST010037777">
    <property type="protein sequence ID" value="CAG6005770.1"/>
    <property type="molecule type" value="Genomic_DNA"/>
</dbReference>
<gene>
    <name evidence="7" type="ORF">MMEN_LOCUS18583</name>
</gene>
<dbReference type="GO" id="GO:0005930">
    <property type="term" value="C:axoneme"/>
    <property type="evidence" value="ECO:0007669"/>
    <property type="project" value="TreeGrafter"/>
</dbReference>
<dbReference type="GO" id="GO:0042073">
    <property type="term" value="P:intraciliary transport"/>
    <property type="evidence" value="ECO:0007669"/>
    <property type="project" value="TreeGrafter"/>
</dbReference>
<evidence type="ECO:0000259" key="6">
    <source>
        <dbReference type="Pfam" id="PF15619"/>
    </source>
</evidence>
<name>A0A8S4BI95_9TELE</name>
<evidence type="ECO:0000313" key="8">
    <source>
        <dbReference type="Proteomes" id="UP000677803"/>
    </source>
</evidence>
<evidence type="ECO:0000313" key="7">
    <source>
        <dbReference type="EMBL" id="CAG6005770.1"/>
    </source>
</evidence>
<comment type="caution">
    <text evidence="7">The sequence shown here is derived from an EMBL/GenBank/DDBJ whole genome shotgun (WGS) entry which is preliminary data.</text>
</comment>
<dbReference type="OrthoDB" id="2123794at2759"/>
<accession>A0A8S4BI95</accession>
<evidence type="ECO:0000256" key="3">
    <source>
        <dbReference type="ARBA" id="ARBA00041189"/>
    </source>
</evidence>
<dbReference type="PANTHER" id="PTHR16650">
    <property type="entry name" value="C21ORF13-RELATED"/>
    <property type="match status" value="1"/>
</dbReference>
<dbReference type="Proteomes" id="UP000677803">
    <property type="component" value="Unassembled WGS sequence"/>
</dbReference>
<comment type="similarity">
    <text evidence="1">Belongs to the LCA5 family.</text>
</comment>
<keyword evidence="2 5" id="KW-0175">Coiled coil</keyword>
<feature type="domain" description="Lebercilin" evidence="6">
    <location>
        <begin position="30"/>
        <end position="88"/>
    </location>
</feature>
<feature type="coiled-coil region" evidence="5">
    <location>
        <begin position="125"/>
        <end position="195"/>
    </location>
</feature>
<evidence type="ECO:0000256" key="4">
    <source>
        <dbReference type="ARBA" id="ARBA00041402"/>
    </source>
</evidence>
<dbReference type="AlphaFoldDB" id="A0A8S4BI95"/>
<dbReference type="Pfam" id="PF15619">
    <property type="entry name" value="Lebercilin"/>
    <property type="match status" value="2"/>
</dbReference>
<protein>
    <recommendedName>
        <fullName evidence="3">Lebercilin-like protein</fullName>
    </recommendedName>
    <alternativeName>
        <fullName evidence="4">Leber congenital amaurosis 5-like protein</fullName>
    </alternativeName>
</protein>
<keyword evidence="8" id="KW-1185">Reference proteome</keyword>
<evidence type="ECO:0000256" key="1">
    <source>
        <dbReference type="ARBA" id="ARBA00010229"/>
    </source>
</evidence>
<feature type="domain" description="Lebercilin" evidence="6">
    <location>
        <begin position="101"/>
        <end position="228"/>
    </location>
</feature>
<dbReference type="PANTHER" id="PTHR16650:SF9">
    <property type="entry name" value="LEBERCILIN-LIKE PROTEIN"/>
    <property type="match status" value="1"/>
</dbReference>
<feature type="non-terminal residue" evidence="7">
    <location>
        <position position="1"/>
    </location>
</feature>
<organism evidence="7 8">
    <name type="scientific">Menidia menidia</name>
    <name type="common">Atlantic silverside</name>
    <dbReference type="NCBI Taxonomy" id="238744"/>
    <lineage>
        <taxon>Eukaryota</taxon>
        <taxon>Metazoa</taxon>
        <taxon>Chordata</taxon>
        <taxon>Craniata</taxon>
        <taxon>Vertebrata</taxon>
        <taxon>Euteleostomi</taxon>
        <taxon>Actinopterygii</taxon>
        <taxon>Neopterygii</taxon>
        <taxon>Teleostei</taxon>
        <taxon>Neoteleostei</taxon>
        <taxon>Acanthomorphata</taxon>
        <taxon>Ovalentaria</taxon>
        <taxon>Atherinomorphae</taxon>
        <taxon>Atheriniformes</taxon>
        <taxon>Atherinopsidae</taxon>
        <taxon>Menidiinae</taxon>
        <taxon>Menidia</taxon>
    </lineage>
</organism>